<protein>
    <submittedName>
        <fullName evidence="3">Transmembrane protein, putative</fullName>
    </submittedName>
</protein>
<gene>
    <name evidence="4" type="primary">25491178</name>
    <name evidence="3" type="ordered locus">MTR_4g005500</name>
</gene>
<organism evidence="3 5">
    <name type="scientific">Medicago truncatula</name>
    <name type="common">Barrel medic</name>
    <name type="synonym">Medicago tribuloides</name>
    <dbReference type="NCBI Taxonomy" id="3880"/>
    <lineage>
        <taxon>Eukaryota</taxon>
        <taxon>Viridiplantae</taxon>
        <taxon>Streptophyta</taxon>
        <taxon>Embryophyta</taxon>
        <taxon>Tracheophyta</taxon>
        <taxon>Spermatophyta</taxon>
        <taxon>Magnoliopsida</taxon>
        <taxon>eudicotyledons</taxon>
        <taxon>Gunneridae</taxon>
        <taxon>Pentapetalae</taxon>
        <taxon>rosids</taxon>
        <taxon>fabids</taxon>
        <taxon>Fabales</taxon>
        <taxon>Fabaceae</taxon>
        <taxon>Papilionoideae</taxon>
        <taxon>50 kb inversion clade</taxon>
        <taxon>NPAAA clade</taxon>
        <taxon>Hologalegina</taxon>
        <taxon>IRL clade</taxon>
        <taxon>Trifolieae</taxon>
        <taxon>Medicago</taxon>
    </lineage>
</organism>
<feature type="region of interest" description="Disordered" evidence="1">
    <location>
        <begin position="133"/>
        <end position="156"/>
    </location>
</feature>
<keyword evidence="2" id="KW-0732">Signal</keyword>
<keyword evidence="3" id="KW-0812">Transmembrane</keyword>
<dbReference type="KEGG" id="mtr:25491178"/>
<dbReference type="AlphaFoldDB" id="A0A072UFS3"/>
<dbReference type="EMBL" id="CM001220">
    <property type="protein sequence ID" value="KEH28532.1"/>
    <property type="molecule type" value="Genomic_DNA"/>
</dbReference>
<keyword evidence="3" id="KW-0472">Membrane</keyword>
<evidence type="ECO:0000256" key="1">
    <source>
        <dbReference type="SAM" id="MobiDB-lite"/>
    </source>
</evidence>
<evidence type="ECO:0000256" key="2">
    <source>
        <dbReference type="SAM" id="SignalP"/>
    </source>
</evidence>
<dbReference type="OrthoDB" id="690661at2759"/>
<dbReference type="PANTHER" id="PTHR35463">
    <property type="entry name" value="TRANSMEMBRANE PROTEIN"/>
    <property type="match status" value="1"/>
</dbReference>
<dbReference type="PANTHER" id="PTHR35463:SF11">
    <property type="entry name" value="TRANSMEMBRANE PROTEIN"/>
    <property type="match status" value="1"/>
</dbReference>
<evidence type="ECO:0000313" key="3">
    <source>
        <dbReference type="EMBL" id="KEH28532.1"/>
    </source>
</evidence>
<reference evidence="3 5" key="1">
    <citation type="journal article" date="2011" name="Nature">
        <title>The Medicago genome provides insight into the evolution of rhizobial symbioses.</title>
        <authorList>
            <person name="Young N.D."/>
            <person name="Debelle F."/>
            <person name="Oldroyd G.E."/>
            <person name="Geurts R."/>
            <person name="Cannon S.B."/>
            <person name="Udvardi M.K."/>
            <person name="Benedito V.A."/>
            <person name="Mayer K.F."/>
            <person name="Gouzy J."/>
            <person name="Schoof H."/>
            <person name="Van de Peer Y."/>
            <person name="Proost S."/>
            <person name="Cook D.R."/>
            <person name="Meyers B.C."/>
            <person name="Spannagl M."/>
            <person name="Cheung F."/>
            <person name="De Mita S."/>
            <person name="Krishnakumar V."/>
            <person name="Gundlach H."/>
            <person name="Zhou S."/>
            <person name="Mudge J."/>
            <person name="Bharti A.K."/>
            <person name="Murray J.D."/>
            <person name="Naoumkina M.A."/>
            <person name="Rosen B."/>
            <person name="Silverstein K.A."/>
            <person name="Tang H."/>
            <person name="Rombauts S."/>
            <person name="Zhao P.X."/>
            <person name="Zhou P."/>
            <person name="Barbe V."/>
            <person name="Bardou P."/>
            <person name="Bechner M."/>
            <person name="Bellec A."/>
            <person name="Berger A."/>
            <person name="Berges H."/>
            <person name="Bidwell S."/>
            <person name="Bisseling T."/>
            <person name="Choisne N."/>
            <person name="Couloux A."/>
            <person name="Denny R."/>
            <person name="Deshpande S."/>
            <person name="Dai X."/>
            <person name="Doyle J.J."/>
            <person name="Dudez A.M."/>
            <person name="Farmer A.D."/>
            <person name="Fouteau S."/>
            <person name="Franken C."/>
            <person name="Gibelin C."/>
            <person name="Gish J."/>
            <person name="Goldstein S."/>
            <person name="Gonzalez A.J."/>
            <person name="Green P.J."/>
            <person name="Hallab A."/>
            <person name="Hartog M."/>
            <person name="Hua A."/>
            <person name="Humphray S.J."/>
            <person name="Jeong D.H."/>
            <person name="Jing Y."/>
            <person name="Jocker A."/>
            <person name="Kenton S.M."/>
            <person name="Kim D.J."/>
            <person name="Klee K."/>
            <person name="Lai H."/>
            <person name="Lang C."/>
            <person name="Lin S."/>
            <person name="Macmil S.L."/>
            <person name="Magdelenat G."/>
            <person name="Matthews L."/>
            <person name="McCorrison J."/>
            <person name="Monaghan E.L."/>
            <person name="Mun J.H."/>
            <person name="Najar F.Z."/>
            <person name="Nicholson C."/>
            <person name="Noirot C."/>
            <person name="O'Bleness M."/>
            <person name="Paule C.R."/>
            <person name="Poulain J."/>
            <person name="Prion F."/>
            <person name="Qin B."/>
            <person name="Qu C."/>
            <person name="Retzel E.F."/>
            <person name="Riddle C."/>
            <person name="Sallet E."/>
            <person name="Samain S."/>
            <person name="Samson N."/>
            <person name="Sanders I."/>
            <person name="Saurat O."/>
            <person name="Scarpelli C."/>
            <person name="Schiex T."/>
            <person name="Segurens B."/>
            <person name="Severin A.J."/>
            <person name="Sherrier D.J."/>
            <person name="Shi R."/>
            <person name="Sims S."/>
            <person name="Singer S.R."/>
            <person name="Sinharoy S."/>
            <person name="Sterck L."/>
            <person name="Viollet A."/>
            <person name="Wang B.B."/>
            <person name="Wang K."/>
            <person name="Wang M."/>
            <person name="Wang X."/>
            <person name="Warfsmann J."/>
            <person name="Weissenbach J."/>
            <person name="White D.D."/>
            <person name="White J.D."/>
            <person name="Wiley G.B."/>
            <person name="Wincker P."/>
            <person name="Xing Y."/>
            <person name="Yang L."/>
            <person name="Yao Z."/>
            <person name="Ying F."/>
            <person name="Zhai J."/>
            <person name="Zhou L."/>
            <person name="Zuber A."/>
            <person name="Denarie J."/>
            <person name="Dixon R.A."/>
            <person name="May G.D."/>
            <person name="Schwartz D.C."/>
            <person name="Rogers J."/>
            <person name="Quetier F."/>
            <person name="Town C.D."/>
            <person name="Roe B.A."/>
        </authorList>
    </citation>
    <scope>NUCLEOTIDE SEQUENCE [LARGE SCALE GENOMIC DNA]</scope>
    <source>
        <strain evidence="3">A17</strain>
        <strain evidence="4 5">cv. Jemalong A17</strain>
    </source>
</reference>
<feature type="chain" id="PRO_5014499590" evidence="2">
    <location>
        <begin position="34"/>
        <end position="156"/>
    </location>
</feature>
<proteinExistence type="predicted"/>
<accession>A0A072UFS3</accession>
<reference evidence="3 5" key="2">
    <citation type="journal article" date="2014" name="BMC Genomics">
        <title>An improved genome release (version Mt4.0) for the model legume Medicago truncatula.</title>
        <authorList>
            <person name="Tang H."/>
            <person name="Krishnakumar V."/>
            <person name="Bidwell S."/>
            <person name="Rosen B."/>
            <person name="Chan A."/>
            <person name="Zhou S."/>
            <person name="Gentzbittel L."/>
            <person name="Childs K.L."/>
            <person name="Yandell M."/>
            <person name="Gundlach H."/>
            <person name="Mayer K.F."/>
            <person name="Schwartz D.C."/>
            <person name="Town C.D."/>
        </authorList>
    </citation>
    <scope>GENOME REANNOTATION</scope>
    <source>
        <strain evidence="3">A17</strain>
        <strain evidence="4 5">cv. Jemalong A17</strain>
    </source>
</reference>
<dbReference type="Proteomes" id="UP000002051">
    <property type="component" value="Chromosome 4"/>
</dbReference>
<feature type="signal peptide" evidence="2">
    <location>
        <begin position="1"/>
        <end position="33"/>
    </location>
</feature>
<evidence type="ECO:0000313" key="5">
    <source>
        <dbReference type="Proteomes" id="UP000002051"/>
    </source>
</evidence>
<dbReference type="EnsemblPlants" id="KEH28532">
    <property type="protein sequence ID" value="KEH28532"/>
    <property type="gene ID" value="MTR_4g005500"/>
</dbReference>
<reference evidence="4" key="3">
    <citation type="submission" date="2015-04" db="UniProtKB">
        <authorList>
            <consortium name="EnsemblPlants"/>
        </authorList>
    </citation>
    <scope>IDENTIFICATION</scope>
    <source>
        <strain evidence="4">cv. Jemalong A17</strain>
    </source>
</reference>
<keyword evidence="5" id="KW-1185">Reference proteome</keyword>
<sequence>MLYSMDKKRGASGVVLVLLVLVFLSFSIANVNGDSVNDEDQSKKSAFWVWQRLRSAYSMYSSVFPTSIGQYWHMVKAIVNHTYTYFFPPNIDFRRGEEGEAVVDNNGAGDKVKEALAKSLGTSKATLEDAAKSAADKVKRSLSDDDDREKKHPKEL</sequence>
<name>A0A072UFS3_MEDTR</name>
<evidence type="ECO:0000313" key="4">
    <source>
        <dbReference type="EnsemblPlants" id="KEH28532"/>
    </source>
</evidence>
<dbReference type="HOGENOM" id="CLU_126259_0_0_1"/>